<evidence type="ECO:0000313" key="2">
    <source>
        <dbReference type="Proteomes" id="UP000199112"/>
    </source>
</evidence>
<dbReference type="Pfam" id="PF24443">
    <property type="entry name" value="DUF7562"/>
    <property type="match status" value="1"/>
</dbReference>
<proteinExistence type="predicted"/>
<evidence type="ECO:0008006" key="3">
    <source>
        <dbReference type="Google" id="ProtNLM"/>
    </source>
</evidence>
<dbReference type="Proteomes" id="UP000199112">
    <property type="component" value="Unassembled WGS sequence"/>
</dbReference>
<dbReference type="RefSeq" id="WP_090507314.1">
    <property type="nucleotide sequence ID" value="NZ_FNWL01000002.1"/>
</dbReference>
<gene>
    <name evidence="1" type="ORF">SAMN04487967_2527</name>
</gene>
<dbReference type="AlphaFoldDB" id="A0A1H6G109"/>
<sequence>MWPSRTQTETVTCLACGDQVTRSMAREYDKYGDRWNREEKAFEYLCKSCDDDLCRQPREDLEDLLIETRAGEIEQARFLSRYLHTVEERYGRLEEES</sequence>
<evidence type="ECO:0000313" key="1">
    <source>
        <dbReference type="EMBL" id="SEH16280.1"/>
    </source>
</evidence>
<dbReference type="InterPro" id="IPR055984">
    <property type="entry name" value="DUF7562"/>
</dbReference>
<reference evidence="2" key="1">
    <citation type="submission" date="2016-10" db="EMBL/GenBank/DDBJ databases">
        <authorList>
            <person name="Varghese N."/>
            <person name="Submissions S."/>
        </authorList>
    </citation>
    <scope>NUCLEOTIDE SEQUENCE [LARGE SCALE GENOMIC DNA]</scope>
    <source>
        <strain evidence="2">CGMCC 1.8981</strain>
    </source>
</reference>
<dbReference type="EMBL" id="FNWL01000002">
    <property type="protein sequence ID" value="SEH16280.1"/>
    <property type="molecule type" value="Genomic_DNA"/>
</dbReference>
<name>A0A1H6G109_9EURY</name>
<organism evidence="1 2">
    <name type="scientific">Natronorubrum sediminis</name>
    <dbReference type="NCBI Taxonomy" id="640943"/>
    <lineage>
        <taxon>Archaea</taxon>
        <taxon>Methanobacteriati</taxon>
        <taxon>Methanobacteriota</taxon>
        <taxon>Stenosarchaea group</taxon>
        <taxon>Halobacteria</taxon>
        <taxon>Halobacteriales</taxon>
        <taxon>Natrialbaceae</taxon>
        <taxon>Natronorubrum</taxon>
    </lineage>
</organism>
<keyword evidence="2" id="KW-1185">Reference proteome</keyword>
<protein>
    <recommendedName>
        <fullName evidence="3">Small CPxCG-related zinc finger protein</fullName>
    </recommendedName>
</protein>
<dbReference type="OrthoDB" id="165365at2157"/>
<accession>A0A1H6G109</accession>